<gene>
    <name evidence="8" type="ORF">EHO51_04925</name>
</gene>
<dbReference type="RefSeq" id="WP_124737957.1">
    <property type="nucleotide sequence ID" value="NZ_CP034086.1"/>
</dbReference>
<dbReference type="KEGG" id="mros:EHO51_04925"/>
<reference evidence="8 9" key="1">
    <citation type="submission" date="2018-11" db="EMBL/GenBank/DDBJ databases">
        <title>Genome squencing of methanotrophic bacteria isolated from alkaline groundwater in Korea.</title>
        <authorList>
            <person name="Nguyen L.N."/>
        </authorList>
    </citation>
    <scope>NUCLEOTIDE SEQUENCE [LARGE SCALE GENOMIC DNA]</scope>
    <source>
        <strain evidence="8 9">GW6</strain>
    </source>
</reference>
<keyword evidence="3" id="KW-0472">Membrane</keyword>
<comment type="subcellular location">
    <subcellularLocation>
        <location evidence="1">Cell outer membrane</location>
    </subcellularLocation>
</comment>
<evidence type="ECO:0000313" key="9">
    <source>
        <dbReference type="Proteomes" id="UP000273982"/>
    </source>
</evidence>
<evidence type="ECO:0000259" key="7">
    <source>
        <dbReference type="Pfam" id="PF13505"/>
    </source>
</evidence>
<dbReference type="AlphaFoldDB" id="A0A3G8M2D5"/>
<dbReference type="SUPFAM" id="SSF101447">
    <property type="entry name" value="Formin homology 2 domain (FH2 domain)"/>
    <property type="match status" value="1"/>
</dbReference>
<evidence type="ECO:0000313" key="8">
    <source>
        <dbReference type="EMBL" id="AZG76129.1"/>
    </source>
</evidence>
<dbReference type="SUPFAM" id="SSF56925">
    <property type="entry name" value="OMPA-like"/>
    <property type="match status" value="1"/>
</dbReference>
<dbReference type="PANTHER" id="PTHR34001:SF3">
    <property type="entry name" value="BLL7405 PROTEIN"/>
    <property type="match status" value="1"/>
</dbReference>
<evidence type="ECO:0000256" key="1">
    <source>
        <dbReference type="ARBA" id="ARBA00004442"/>
    </source>
</evidence>
<keyword evidence="2 6" id="KW-0732">Signal</keyword>
<accession>A0A3G8M2D5</accession>
<dbReference type="PANTHER" id="PTHR34001">
    <property type="entry name" value="BLL7405 PROTEIN"/>
    <property type="match status" value="1"/>
</dbReference>
<evidence type="ECO:0000256" key="3">
    <source>
        <dbReference type="ARBA" id="ARBA00023136"/>
    </source>
</evidence>
<protein>
    <submittedName>
        <fullName evidence="8">Porin family protein</fullName>
    </submittedName>
</protein>
<keyword evidence="4" id="KW-0998">Cell outer membrane</keyword>
<evidence type="ECO:0000256" key="5">
    <source>
        <dbReference type="ARBA" id="ARBA00038306"/>
    </source>
</evidence>
<feature type="signal peptide" evidence="6">
    <location>
        <begin position="1"/>
        <end position="20"/>
    </location>
</feature>
<organism evidence="8 9">
    <name type="scientific">Methylocystis rosea</name>
    <dbReference type="NCBI Taxonomy" id="173366"/>
    <lineage>
        <taxon>Bacteria</taxon>
        <taxon>Pseudomonadati</taxon>
        <taxon>Pseudomonadota</taxon>
        <taxon>Alphaproteobacteria</taxon>
        <taxon>Hyphomicrobiales</taxon>
        <taxon>Methylocystaceae</taxon>
        <taxon>Methylocystis</taxon>
    </lineage>
</organism>
<dbReference type="InterPro" id="IPR011250">
    <property type="entry name" value="OMP/PagP_B-barrel"/>
</dbReference>
<name>A0A3G8M2D5_9HYPH</name>
<feature type="chain" id="PRO_5017990658" evidence="6">
    <location>
        <begin position="21"/>
        <end position="315"/>
    </location>
</feature>
<evidence type="ECO:0000256" key="6">
    <source>
        <dbReference type="SAM" id="SignalP"/>
    </source>
</evidence>
<dbReference type="Pfam" id="PF13505">
    <property type="entry name" value="OMP_b-brl"/>
    <property type="match status" value="1"/>
</dbReference>
<sequence length="315" mass="32257">MKRALSVAALMVALTGSALAADLPSYKAPPPPPPPPPPLWSGFYVGLNAGGTWGGSNNIWTSSAPLFSAPGAGGAANLYAAYSALGASGVSQGNTSGFIGGGQIGYNWQFWGGRLVAGVEADIQGVASSNSNKTSVTAAGAFPFIAASEIVTTAITTSKRLDYIGTVRGRLGWLFTPTLLVYGTGGLAYGGVSVSTGIAQFNNDCAQFPANCIAGAAFSSGSFSDTRVGWTVGGGLEWMFMPNWSAKVEYLYYDLGNVSYSAGVLTTLNSTLTALPAGSIAGVVSQSQTRFNGNIVRAGVNYHFNWGAAPIVAKY</sequence>
<dbReference type="Gene3D" id="2.40.160.20">
    <property type="match status" value="1"/>
</dbReference>
<dbReference type="InterPro" id="IPR051692">
    <property type="entry name" value="OMP-like"/>
</dbReference>
<dbReference type="GO" id="GO:0009279">
    <property type="term" value="C:cell outer membrane"/>
    <property type="evidence" value="ECO:0007669"/>
    <property type="project" value="UniProtKB-SubCell"/>
</dbReference>
<dbReference type="InterPro" id="IPR027385">
    <property type="entry name" value="Beta-barrel_OMP"/>
</dbReference>
<proteinExistence type="inferred from homology"/>
<feature type="domain" description="Outer membrane protein beta-barrel" evidence="7">
    <location>
        <begin position="40"/>
        <end position="304"/>
    </location>
</feature>
<dbReference type="EMBL" id="CP034086">
    <property type="protein sequence ID" value="AZG76129.1"/>
    <property type="molecule type" value="Genomic_DNA"/>
</dbReference>
<evidence type="ECO:0000256" key="2">
    <source>
        <dbReference type="ARBA" id="ARBA00022729"/>
    </source>
</evidence>
<dbReference type="Proteomes" id="UP000273982">
    <property type="component" value="Chromosome"/>
</dbReference>
<evidence type="ECO:0000256" key="4">
    <source>
        <dbReference type="ARBA" id="ARBA00023237"/>
    </source>
</evidence>
<comment type="similarity">
    <text evidence="5">Belongs to the Omp25/RopB family.</text>
</comment>